<proteinExistence type="predicted"/>
<name>A0A481Z341_9VIRU</name>
<evidence type="ECO:0000313" key="2">
    <source>
        <dbReference type="EMBL" id="QBK90308.1"/>
    </source>
</evidence>
<feature type="transmembrane region" description="Helical" evidence="1">
    <location>
        <begin position="136"/>
        <end position="157"/>
    </location>
</feature>
<evidence type="ECO:0008006" key="3">
    <source>
        <dbReference type="Google" id="ProtNLM"/>
    </source>
</evidence>
<gene>
    <name evidence="2" type="ORF">LCPAC102_02210</name>
</gene>
<keyword evidence="1" id="KW-0472">Membrane</keyword>
<protein>
    <recommendedName>
        <fullName evidence="3">Transmembrane protein</fullName>
    </recommendedName>
</protein>
<evidence type="ECO:0000256" key="1">
    <source>
        <dbReference type="SAM" id="Phobius"/>
    </source>
</evidence>
<sequence>MTGDICKVECNKEENSSWCDVAAGNFCKNVSSDDIFCGCINSSNGPELKCIDPVCDPDSGSYITASTRGFINACLGGGVTVCKSVFNCQSTGSCEFSIDKINQYCGNGKGSNPPVGPGTTGTANERSGKNNIPTSTIAGIIVFIVIIIILIIIIIVYSSGEEEVGDNNNST</sequence>
<organism evidence="2">
    <name type="scientific">Pithovirus LCPAC102</name>
    <dbReference type="NCBI Taxonomy" id="2506587"/>
    <lineage>
        <taxon>Viruses</taxon>
        <taxon>Pithoviruses</taxon>
    </lineage>
</organism>
<keyword evidence="1" id="KW-0812">Transmembrane</keyword>
<accession>A0A481Z341</accession>
<reference evidence="2" key="1">
    <citation type="journal article" date="2019" name="MBio">
        <title>Virus Genomes from Deep Sea Sediments Expand the Ocean Megavirome and Support Independent Origins of Viral Gigantism.</title>
        <authorList>
            <person name="Backstrom D."/>
            <person name="Yutin N."/>
            <person name="Jorgensen S.L."/>
            <person name="Dharamshi J."/>
            <person name="Homa F."/>
            <person name="Zaremba-Niedwiedzka K."/>
            <person name="Spang A."/>
            <person name="Wolf Y.I."/>
            <person name="Koonin E.V."/>
            <person name="Ettema T.J."/>
        </authorList>
    </citation>
    <scope>NUCLEOTIDE SEQUENCE</scope>
</reference>
<keyword evidence="1" id="KW-1133">Transmembrane helix</keyword>
<dbReference type="EMBL" id="MK500475">
    <property type="protein sequence ID" value="QBK90308.1"/>
    <property type="molecule type" value="Genomic_DNA"/>
</dbReference>